<reference evidence="6" key="3">
    <citation type="submission" date="2020-06" db="EMBL/GenBank/DDBJ databases">
        <title>Helianthus annuus Genome sequencing and assembly Release 2.</title>
        <authorList>
            <person name="Gouzy J."/>
            <person name="Langlade N."/>
            <person name="Munos S."/>
        </authorList>
    </citation>
    <scope>NUCLEOTIDE SEQUENCE</scope>
    <source>
        <tissue evidence="6">Leaves</tissue>
    </source>
</reference>
<evidence type="ECO:0000256" key="2">
    <source>
        <dbReference type="ARBA" id="ARBA00022723"/>
    </source>
</evidence>
<keyword evidence="8" id="KW-1185">Reference proteome</keyword>
<dbReference type="PROSITE" id="PS00018">
    <property type="entry name" value="EF_HAND_1"/>
    <property type="match status" value="4"/>
</dbReference>
<dbReference type="GO" id="GO:0005737">
    <property type="term" value="C:cytoplasm"/>
    <property type="evidence" value="ECO:0007669"/>
    <property type="project" value="UniProtKB-ARBA"/>
</dbReference>
<dbReference type="EMBL" id="MNCJ02000327">
    <property type="protein sequence ID" value="KAF5776431.1"/>
    <property type="molecule type" value="Genomic_DNA"/>
</dbReference>
<keyword evidence="3" id="KW-0677">Repeat</keyword>
<dbReference type="Proteomes" id="UP000215914">
    <property type="component" value="Chromosome 12"/>
</dbReference>
<protein>
    <submittedName>
        <fullName evidence="6">EF-hand domain pair protein CML</fullName>
    </submittedName>
    <submittedName>
        <fullName evidence="7">Putative EF-hand domain pair,Rho GTPase</fullName>
    </submittedName>
</protein>
<dbReference type="FunFam" id="1.10.238.10:FF:000089">
    <property type="entry name" value="calmodulin-like protein 3"/>
    <property type="match status" value="1"/>
</dbReference>
<reference evidence="6 8" key="1">
    <citation type="journal article" date="2017" name="Nature">
        <title>The sunflower genome provides insights into oil metabolism, flowering and Asterid evolution.</title>
        <authorList>
            <person name="Badouin H."/>
            <person name="Gouzy J."/>
            <person name="Grassa C.J."/>
            <person name="Murat F."/>
            <person name="Staton S.E."/>
            <person name="Cottret L."/>
            <person name="Lelandais-Briere C."/>
            <person name="Owens G.L."/>
            <person name="Carrere S."/>
            <person name="Mayjonade B."/>
            <person name="Legrand L."/>
            <person name="Gill N."/>
            <person name="Kane N.C."/>
            <person name="Bowers J.E."/>
            <person name="Hubner S."/>
            <person name="Bellec A."/>
            <person name="Berard A."/>
            <person name="Berges H."/>
            <person name="Blanchet N."/>
            <person name="Boniface M.C."/>
            <person name="Brunel D."/>
            <person name="Catrice O."/>
            <person name="Chaidir N."/>
            <person name="Claudel C."/>
            <person name="Donnadieu C."/>
            <person name="Faraut T."/>
            <person name="Fievet G."/>
            <person name="Helmstetter N."/>
            <person name="King M."/>
            <person name="Knapp S.J."/>
            <person name="Lai Z."/>
            <person name="Le Paslier M.C."/>
            <person name="Lippi Y."/>
            <person name="Lorenzon L."/>
            <person name="Mandel J.R."/>
            <person name="Marage G."/>
            <person name="Marchand G."/>
            <person name="Marquand E."/>
            <person name="Bret-Mestries E."/>
            <person name="Morien E."/>
            <person name="Nambeesan S."/>
            <person name="Nguyen T."/>
            <person name="Pegot-Espagnet P."/>
            <person name="Pouilly N."/>
            <person name="Raftis F."/>
            <person name="Sallet E."/>
            <person name="Schiex T."/>
            <person name="Thomas J."/>
            <person name="Vandecasteele C."/>
            <person name="Vares D."/>
            <person name="Vear F."/>
            <person name="Vautrin S."/>
            <person name="Crespi M."/>
            <person name="Mangin B."/>
            <person name="Burke J.M."/>
            <person name="Salse J."/>
            <person name="Munos S."/>
            <person name="Vincourt P."/>
            <person name="Rieseberg L.H."/>
            <person name="Langlade N.B."/>
        </authorList>
    </citation>
    <scope>NUCLEOTIDE SEQUENCE [LARGE SCALE GENOMIC DNA]</scope>
    <source>
        <strain evidence="8">cv. SF193</strain>
        <tissue evidence="6">Leaves</tissue>
    </source>
</reference>
<dbReference type="Pfam" id="PF13499">
    <property type="entry name" value="EF-hand_7"/>
    <property type="match status" value="2"/>
</dbReference>
<dbReference type="InterPro" id="IPR011992">
    <property type="entry name" value="EF-hand-dom_pair"/>
</dbReference>
<dbReference type="InterPro" id="IPR018247">
    <property type="entry name" value="EF_Hand_1_Ca_BS"/>
</dbReference>
<comment type="function">
    <text evidence="1">Potential calcium sensor.</text>
</comment>
<feature type="domain" description="EF-hand" evidence="5">
    <location>
        <begin position="112"/>
        <end position="147"/>
    </location>
</feature>
<dbReference type="EMBL" id="CM007901">
    <property type="protein sequence ID" value="OTG03923.1"/>
    <property type="molecule type" value="Genomic_DNA"/>
</dbReference>
<keyword evidence="2" id="KW-0479">Metal-binding</keyword>
<dbReference type="InterPro" id="IPR039647">
    <property type="entry name" value="EF_hand_pair_protein_CML-like"/>
</dbReference>
<keyword evidence="4" id="KW-0106">Calcium</keyword>
<dbReference type="InterPro" id="IPR002048">
    <property type="entry name" value="EF_hand_dom"/>
</dbReference>
<dbReference type="SMART" id="SM00054">
    <property type="entry name" value="EFh"/>
    <property type="match status" value="4"/>
</dbReference>
<dbReference type="PANTHER" id="PTHR10891">
    <property type="entry name" value="EF-HAND CALCIUM-BINDING DOMAIN CONTAINING PROTEIN"/>
    <property type="match status" value="1"/>
</dbReference>
<dbReference type="STRING" id="4232.A0A251SZB3"/>
<proteinExistence type="predicted"/>
<evidence type="ECO:0000313" key="6">
    <source>
        <dbReference type="EMBL" id="KAF5776431.1"/>
    </source>
</evidence>
<dbReference type="PROSITE" id="PS50222">
    <property type="entry name" value="EF_HAND_2"/>
    <property type="match status" value="4"/>
</dbReference>
<dbReference type="InParanoid" id="A0A251SZB3"/>
<dbReference type="FunFam" id="1.10.238.10:FF:000336">
    <property type="entry name" value="HLH domain-containing protein"/>
    <property type="match status" value="1"/>
</dbReference>
<dbReference type="Gene3D" id="1.10.238.10">
    <property type="entry name" value="EF-hand"/>
    <property type="match status" value="2"/>
</dbReference>
<name>A0A251SZB3_HELAN</name>
<evidence type="ECO:0000259" key="5">
    <source>
        <dbReference type="PROSITE" id="PS50222"/>
    </source>
</evidence>
<gene>
    <name evidence="7" type="ORF">HannXRQ_Chr12g0356661</name>
    <name evidence="6" type="ORF">HanXRQr2_Chr12g0524191</name>
</gene>
<reference evidence="7" key="2">
    <citation type="submission" date="2017-02" db="EMBL/GenBank/DDBJ databases">
        <title>Sunflower complete genome.</title>
        <authorList>
            <person name="Langlade N."/>
            <person name="Munos S."/>
        </authorList>
    </citation>
    <scope>NUCLEOTIDE SEQUENCE [LARGE SCALE GENOMIC DNA]</scope>
    <source>
        <tissue evidence="7">Leaves</tissue>
    </source>
</reference>
<dbReference type="AlphaFoldDB" id="A0A251SZB3"/>
<evidence type="ECO:0000256" key="3">
    <source>
        <dbReference type="ARBA" id="ARBA00022737"/>
    </source>
</evidence>
<dbReference type="OrthoDB" id="26525at2759"/>
<evidence type="ECO:0000313" key="8">
    <source>
        <dbReference type="Proteomes" id="UP000215914"/>
    </source>
</evidence>
<dbReference type="CDD" id="cd00051">
    <property type="entry name" value="EFh"/>
    <property type="match status" value="2"/>
</dbReference>
<dbReference type="SUPFAM" id="SSF47473">
    <property type="entry name" value="EF-hand"/>
    <property type="match status" value="1"/>
</dbReference>
<evidence type="ECO:0000313" key="7">
    <source>
        <dbReference type="EMBL" id="OTG03923.1"/>
    </source>
</evidence>
<organism evidence="7 8">
    <name type="scientific">Helianthus annuus</name>
    <name type="common">Common sunflower</name>
    <dbReference type="NCBI Taxonomy" id="4232"/>
    <lineage>
        <taxon>Eukaryota</taxon>
        <taxon>Viridiplantae</taxon>
        <taxon>Streptophyta</taxon>
        <taxon>Embryophyta</taxon>
        <taxon>Tracheophyta</taxon>
        <taxon>Spermatophyta</taxon>
        <taxon>Magnoliopsida</taxon>
        <taxon>eudicotyledons</taxon>
        <taxon>Gunneridae</taxon>
        <taxon>Pentapetalae</taxon>
        <taxon>asterids</taxon>
        <taxon>campanulids</taxon>
        <taxon>Asterales</taxon>
        <taxon>Asteraceae</taxon>
        <taxon>Asteroideae</taxon>
        <taxon>Heliantheae alliance</taxon>
        <taxon>Heliantheae</taxon>
        <taxon>Helianthus</taxon>
    </lineage>
</organism>
<accession>A0A251SZB3</accession>
<feature type="domain" description="EF-hand" evidence="5">
    <location>
        <begin position="202"/>
        <end position="237"/>
    </location>
</feature>
<feature type="domain" description="EF-hand" evidence="5">
    <location>
        <begin position="164"/>
        <end position="199"/>
    </location>
</feature>
<sequence>MAILTTAFLVFLFIFGVISTLFQIPTKKVATLFGFESSSSNQDSRDQDLSKKRITEEPKKVMNKKGSVSVGCESRERKAELKSVFATFDKNRDGFITKQELSDSLKNIGISTSEKDVLEMVQRVDVNGDGLIDFDEFCELFEMMMRGEDEEGRKIGGGDGNFDHEDGDLRDAFNVFDGDKNGLISVEELGLVLDSLGFKEGKKLEDCKMMISKVDIDGDGMINFHEFKNMMKNGVSLISVS</sequence>
<dbReference type="OMA" id="HEFKNMM"/>
<dbReference type="GO" id="GO:0005509">
    <property type="term" value="F:calcium ion binding"/>
    <property type="evidence" value="ECO:0000318"/>
    <property type="project" value="GO_Central"/>
</dbReference>
<dbReference type="Gramene" id="mRNA:HanXRQr2_Chr12g0524191">
    <property type="protein sequence ID" value="CDS:HanXRQr2_Chr12g0524191.1"/>
    <property type="gene ID" value="HanXRQr2_Chr12g0524191"/>
</dbReference>
<evidence type="ECO:0000256" key="1">
    <source>
        <dbReference type="ARBA" id="ARBA00003291"/>
    </source>
</evidence>
<evidence type="ECO:0000256" key="4">
    <source>
        <dbReference type="ARBA" id="ARBA00022837"/>
    </source>
</evidence>
<feature type="domain" description="EF-hand" evidence="5">
    <location>
        <begin position="76"/>
        <end position="111"/>
    </location>
</feature>